<dbReference type="GO" id="GO:0004733">
    <property type="term" value="F:pyridoxamine phosphate oxidase activity"/>
    <property type="evidence" value="ECO:0007669"/>
    <property type="project" value="InterPro"/>
</dbReference>
<evidence type="ECO:0000313" key="6">
    <source>
        <dbReference type="EMBL" id="PRX55516.1"/>
    </source>
</evidence>
<evidence type="ECO:0000256" key="3">
    <source>
        <dbReference type="ARBA" id="ARBA00022643"/>
    </source>
</evidence>
<evidence type="ECO:0000256" key="2">
    <source>
        <dbReference type="ARBA" id="ARBA00022630"/>
    </source>
</evidence>
<evidence type="ECO:0000313" key="7">
    <source>
        <dbReference type="Proteomes" id="UP000237640"/>
    </source>
</evidence>
<dbReference type="RefSeq" id="WP_106147420.1">
    <property type="nucleotide sequence ID" value="NZ_PVYX01000002.1"/>
</dbReference>
<reference evidence="6 7" key="1">
    <citation type="submission" date="2018-03" db="EMBL/GenBank/DDBJ databases">
        <title>Genomic Encyclopedia of Archaeal and Bacterial Type Strains, Phase II (KMG-II): from individual species to whole genera.</title>
        <authorList>
            <person name="Goeker M."/>
        </authorList>
    </citation>
    <scope>NUCLEOTIDE SEQUENCE [LARGE SCALE GENOMIC DNA]</scope>
    <source>
        <strain evidence="6 7">DSM 25027</strain>
    </source>
</reference>
<protein>
    <submittedName>
        <fullName evidence="6">Pyridoxine/pyridoxamine 5'-phosphate oxidase</fullName>
    </submittedName>
</protein>
<name>A0A2T0MDH4_9FLAO</name>
<dbReference type="InterPro" id="IPR000659">
    <property type="entry name" value="Pyridox_Oxase"/>
</dbReference>
<dbReference type="OrthoDB" id="1493996at2"/>
<sequence>MQSLLEEITAELKLGFTKKGHPFRYFSLATKGLEDDIGLRTVALRNVSPDLRCTFYSDSRSNKIKELIEDSTVSALFLHPKKLWQITLKGNIIREMDTQVLKTYWNGIPLKSRKDYTTKTAPGSKHVEGKPIEYITDSNHFSILHIIPEQIEILKLERPSHVRVRFSKTEGAWYSTRLVP</sequence>
<dbReference type="Proteomes" id="UP000237640">
    <property type="component" value="Unassembled WGS sequence"/>
</dbReference>
<dbReference type="Pfam" id="PF12766">
    <property type="entry name" value="Pyridox_oxase_2"/>
    <property type="match status" value="1"/>
</dbReference>
<dbReference type="GO" id="GO:0008615">
    <property type="term" value="P:pyridoxine biosynthetic process"/>
    <property type="evidence" value="ECO:0007669"/>
    <property type="project" value="InterPro"/>
</dbReference>
<evidence type="ECO:0000259" key="5">
    <source>
        <dbReference type="Pfam" id="PF12766"/>
    </source>
</evidence>
<dbReference type="InterPro" id="IPR024624">
    <property type="entry name" value="Pyridox_Oxase_Alr4036_FMN-bd"/>
</dbReference>
<accession>A0A2T0MDH4</accession>
<gene>
    <name evidence="6" type="ORF">CLV81_3929</name>
</gene>
<evidence type="ECO:0000256" key="4">
    <source>
        <dbReference type="ARBA" id="ARBA00023002"/>
    </source>
</evidence>
<keyword evidence="3" id="KW-0288">FMN</keyword>
<dbReference type="AlphaFoldDB" id="A0A2T0MDH4"/>
<keyword evidence="2" id="KW-0285">Flavoprotein</keyword>
<keyword evidence="4" id="KW-0560">Oxidoreductase</keyword>
<dbReference type="EMBL" id="PVYX01000002">
    <property type="protein sequence ID" value="PRX55516.1"/>
    <property type="molecule type" value="Genomic_DNA"/>
</dbReference>
<comment type="caution">
    <text evidence="6">The sequence shown here is derived from an EMBL/GenBank/DDBJ whole genome shotgun (WGS) entry which is preliminary data.</text>
</comment>
<dbReference type="PANTHER" id="PTHR10851:SF0">
    <property type="entry name" value="PYRIDOXINE-5'-PHOSPHATE OXIDASE"/>
    <property type="match status" value="1"/>
</dbReference>
<organism evidence="6 7">
    <name type="scientific">Flagellimonas meridianipacifica</name>
    <dbReference type="NCBI Taxonomy" id="1080225"/>
    <lineage>
        <taxon>Bacteria</taxon>
        <taxon>Pseudomonadati</taxon>
        <taxon>Bacteroidota</taxon>
        <taxon>Flavobacteriia</taxon>
        <taxon>Flavobacteriales</taxon>
        <taxon>Flavobacteriaceae</taxon>
        <taxon>Flagellimonas</taxon>
    </lineage>
</organism>
<comment type="cofactor">
    <cofactor evidence="1">
        <name>FMN</name>
        <dbReference type="ChEBI" id="CHEBI:58210"/>
    </cofactor>
</comment>
<proteinExistence type="predicted"/>
<dbReference type="PANTHER" id="PTHR10851">
    <property type="entry name" value="PYRIDOXINE-5-PHOSPHATE OXIDASE"/>
    <property type="match status" value="1"/>
</dbReference>
<feature type="domain" description="Pyridoxamine 5'-phosphate oxidase Alr4036 family FMN-binding" evidence="5">
    <location>
        <begin position="18"/>
        <end position="92"/>
    </location>
</feature>
<dbReference type="GO" id="GO:0010181">
    <property type="term" value="F:FMN binding"/>
    <property type="evidence" value="ECO:0007669"/>
    <property type="project" value="InterPro"/>
</dbReference>
<keyword evidence="7" id="KW-1185">Reference proteome</keyword>
<dbReference type="Gene3D" id="2.30.110.10">
    <property type="entry name" value="Electron Transport, Fmn-binding Protein, Chain A"/>
    <property type="match status" value="1"/>
</dbReference>
<evidence type="ECO:0000256" key="1">
    <source>
        <dbReference type="ARBA" id="ARBA00001917"/>
    </source>
</evidence>
<dbReference type="InterPro" id="IPR012349">
    <property type="entry name" value="Split_barrel_FMN-bd"/>
</dbReference>
<dbReference type="SUPFAM" id="SSF50475">
    <property type="entry name" value="FMN-binding split barrel"/>
    <property type="match status" value="1"/>
</dbReference>